<gene>
    <name evidence="1" type="ORF">MmiAt1_13470</name>
</gene>
<dbReference type="SUPFAM" id="SSF109604">
    <property type="entry name" value="HD-domain/PDEase-like"/>
    <property type="match status" value="1"/>
</dbReference>
<organism evidence="1 2">
    <name type="scientific">Methanimicrococcus hacksteinii</name>
    <dbReference type="NCBI Taxonomy" id="3028293"/>
    <lineage>
        <taxon>Archaea</taxon>
        <taxon>Methanobacteriati</taxon>
        <taxon>Methanobacteriota</taxon>
        <taxon>Stenosarchaea group</taxon>
        <taxon>Methanomicrobia</taxon>
        <taxon>Methanosarcinales</taxon>
        <taxon>Methanosarcinaceae</taxon>
        <taxon>Methanimicrococcus</taxon>
    </lineage>
</organism>
<reference evidence="1 2" key="1">
    <citation type="submission" date="2023-06" db="EMBL/GenBank/DDBJ databases">
        <title>Genome sequence of Methanimicrococcus sp. At1.</title>
        <authorList>
            <person name="Protasov E."/>
            <person name="Platt K."/>
            <person name="Poehlein A."/>
            <person name="Daniel R."/>
            <person name="Brune A."/>
        </authorList>
    </citation>
    <scope>NUCLEOTIDE SEQUENCE [LARGE SCALE GENOMIC DNA]</scope>
    <source>
        <strain evidence="1 2">At1</strain>
    </source>
</reference>
<dbReference type="Proteomes" id="UP001272052">
    <property type="component" value="Unassembled WGS sequence"/>
</dbReference>
<evidence type="ECO:0000313" key="1">
    <source>
        <dbReference type="EMBL" id="MDV0445752.1"/>
    </source>
</evidence>
<comment type="caution">
    <text evidence="1">The sequence shown here is derived from an EMBL/GenBank/DDBJ whole genome shotgun (WGS) entry which is preliminary data.</text>
</comment>
<sequence length="185" mass="20838">MGNHKTVPPEELQDFYNKALFYAAAAHNGQFYAGNLPYITHVCMVAAEVLAADRIEPLKNIKDAVQIALLHDVLEDTPVTKEEMLEHFDSSVVSGVDLLTKKDGQPLLEYLNGIHAGGSDIATIKMCDRIINLQKPPAHWGVEKIAEYYEESLKILEICGGRSEYVSGRLKRKIELYEEMFMKKE</sequence>
<protein>
    <submittedName>
        <fullName evidence="1">Uncharacterized protein</fullName>
    </submittedName>
</protein>
<accession>A0ABU3VQR3</accession>
<keyword evidence="2" id="KW-1185">Reference proteome</keyword>
<proteinExistence type="predicted"/>
<dbReference type="InterPro" id="IPR052194">
    <property type="entry name" value="MESH1"/>
</dbReference>
<dbReference type="PANTHER" id="PTHR46246:SF1">
    <property type="entry name" value="GUANOSINE-3',5'-BIS(DIPHOSPHATE) 3'-PYROPHOSPHOHYDROLASE MESH1"/>
    <property type="match status" value="1"/>
</dbReference>
<dbReference type="EMBL" id="JAWDKC010000022">
    <property type="protein sequence ID" value="MDV0445752.1"/>
    <property type="molecule type" value="Genomic_DNA"/>
</dbReference>
<dbReference type="RefSeq" id="WP_318786178.1">
    <property type="nucleotide sequence ID" value="NZ_JAWDKC010000022.1"/>
</dbReference>
<dbReference type="Gene3D" id="1.10.3210.10">
    <property type="entry name" value="Hypothetical protein af1432"/>
    <property type="match status" value="1"/>
</dbReference>
<dbReference type="PANTHER" id="PTHR46246">
    <property type="entry name" value="GUANOSINE-3',5'-BIS(DIPHOSPHATE) 3'-PYROPHOSPHOHYDROLASE MESH1"/>
    <property type="match status" value="1"/>
</dbReference>
<name>A0ABU3VQR3_9EURY</name>
<evidence type="ECO:0000313" key="2">
    <source>
        <dbReference type="Proteomes" id="UP001272052"/>
    </source>
</evidence>